<gene>
    <name evidence="1" type="ORF">NCTC9183_04154</name>
</gene>
<evidence type="ECO:0000313" key="1">
    <source>
        <dbReference type="EMBL" id="VTM56518.1"/>
    </source>
</evidence>
<protein>
    <submittedName>
        <fullName evidence="1">Uncharacterized protein</fullName>
    </submittedName>
</protein>
<proteinExistence type="predicted"/>
<organism evidence="1">
    <name type="scientific">Klebsiella pneumoniae</name>
    <dbReference type="NCBI Taxonomy" id="573"/>
    <lineage>
        <taxon>Bacteria</taxon>
        <taxon>Pseudomonadati</taxon>
        <taxon>Pseudomonadota</taxon>
        <taxon>Gammaproteobacteria</taxon>
        <taxon>Enterobacterales</taxon>
        <taxon>Enterobacteriaceae</taxon>
        <taxon>Klebsiella/Raoultella group</taxon>
        <taxon>Klebsiella</taxon>
        <taxon>Klebsiella pneumoniae complex</taxon>
    </lineage>
</organism>
<dbReference type="Proteomes" id="UP000507695">
    <property type="component" value="Unassembled WGS sequence"/>
</dbReference>
<dbReference type="EMBL" id="CABDVL010000003">
    <property type="protein sequence ID" value="VTM56518.1"/>
    <property type="molecule type" value="Genomic_DNA"/>
</dbReference>
<sequence>MRLQYVDEANLAGHSHLAKGLHRQRMGDKYVVAGLNSTRRIADRRGMEAVNVAVPNEDNGSLKVAHNFTREPKRA</sequence>
<accession>A0A4P0Y3Q5</accession>
<reference evidence="1" key="1">
    <citation type="submission" date="2019-04" db="EMBL/GenBank/DDBJ databases">
        <authorList>
            <consortium name="Pathogen Informatics"/>
        </authorList>
    </citation>
    <scope>NUCLEOTIDE SEQUENCE</scope>
    <source>
        <strain evidence="1">NCTC9183</strain>
    </source>
</reference>
<dbReference type="AlphaFoldDB" id="A0A4P0Y3Q5"/>
<name>A0A4P0Y3Q5_KLEPN</name>